<evidence type="ECO:0000313" key="6">
    <source>
        <dbReference type="Proteomes" id="UP000320948"/>
    </source>
</evidence>
<comment type="caution">
    <text evidence="5">The sequence shown here is derived from an EMBL/GenBank/DDBJ whole genome shotgun (WGS) entry which is preliminary data.</text>
</comment>
<feature type="region of interest" description="Disordered" evidence="4">
    <location>
        <begin position="1"/>
        <end position="35"/>
    </location>
</feature>
<evidence type="ECO:0000256" key="4">
    <source>
        <dbReference type="SAM" id="MobiDB-lite"/>
    </source>
</evidence>
<evidence type="ECO:0000256" key="2">
    <source>
        <dbReference type="ARBA" id="ARBA00022795"/>
    </source>
</evidence>
<proteinExistence type="predicted"/>
<dbReference type="SUPFAM" id="SSF141457">
    <property type="entry name" value="BH3618-like"/>
    <property type="match status" value="1"/>
</dbReference>
<organism evidence="5 6">
    <name type="scientific">Blastochloris viridis</name>
    <name type="common">Rhodopseudomonas viridis</name>
    <dbReference type="NCBI Taxonomy" id="1079"/>
    <lineage>
        <taxon>Bacteria</taxon>
        <taxon>Pseudomonadati</taxon>
        <taxon>Pseudomonadota</taxon>
        <taxon>Alphaproteobacteria</taxon>
        <taxon>Hyphomicrobiales</taxon>
        <taxon>Blastochloridaceae</taxon>
        <taxon>Blastochloris</taxon>
    </lineage>
</organism>
<dbReference type="Gene3D" id="2.30.290.10">
    <property type="entry name" value="BH3618-like"/>
    <property type="match status" value="1"/>
</dbReference>
<reference evidence="5 6" key="1">
    <citation type="journal article" date="2017" name="Nat. Commun.">
        <title>In situ click chemistry generation of cyclooxygenase-2 inhibitors.</title>
        <authorList>
            <person name="Bhardwaj A."/>
            <person name="Kaur J."/>
            <person name="Wuest M."/>
            <person name="Wuest F."/>
        </authorList>
    </citation>
    <scope>NUCLEOTIDE SEQUENCE [LARGE SCALE GENOMIC DNA]</scope>
    <source>
        <strain evidence="5">S2_018_000_R2_106</strain>
    </source>
</reference>
<dbReference type="InterPro" id="IPR024046">
    <property type="entry name" value="Flagellar_assmbl_FliW_dom_sf"/>
</dbReference>
<evidence type="ECO:0000256" key="3">
    <source>
        <dbReference type="ARBA" id="ARBA00022845"/>
    </source>
</evidence>
<evidence type="ECO:0000256" key="1">
    <source>
        <dbReference type="ARBA" id="ARBA00022490"/>
    </source>
</evidence>
<protein>
    <recommendedName>
        <fullName evidence="7">Flagellar assembly factor FliW</fullName>
    </recommendedName>
</protein>
<keyword evidence="1" id="KW-0963">Cytoplasm</keyword>
<dbReference type="PANTHER" id="PTHR39190">
    <property type="entry name" value="FLAGELLAR ASSEMBLY FACTOR FLIW"/>
    <property type="match status" value="1"/>
</dbReference>
<name>A0A6N4RFN1_BLAVI</name>
<dbReference type="AlphaFoldDB" id="A0A6N4RFN1"/>
<dbReference type="GO" id="GO:0044780">
    <property type="term" value="P:bacterial-type flagellum assembly"/>
    <property type="evidence" value="ECO:0007669"/>
    <property type="project" value="InterPro"/>
</dbReference>
<accession>A0A6N4RFN1</accession>
<evidence type="ECO:0000313" key="5">
    <source>
        <dbReference type="EMBL" id="TKW61914.1"/>
    </source>
</evidence>
<dbReference type="Proteomes" id="UP000320948">
    <property type="component" value="Unassembled WGS sequence"/>
</dbReference>
<dbReference type="Pfam" id="PF02623">
    <property type="entry name" value="FliW"/>
    <property type="match status" value="1"/>
</dbReference>
<dbReference type="InterPro" id="IPR003775">
    <property type="entry name" value="Flagellar_assembly_factor_FliW"/>
</dbReference>
<keyword evidence="3" id="KW-0810">Translation regulation</keyword>
<keyword evidence="2" id="KW-1005">Bacterial flagellum biogenesis</keyword>
<feature type="compositionally biased region" description="Polar residues" evidence="4">
    <location>
        <begin position="1"/>
        <end position="19"/>
    </location>
</feature>
<evidence type="ECO:0008006" key="7">
    <source>
        <dbReference type="Google" id="ProtNLM"/>
    </source>
</evidence>
<sequence>MPTMTQPTATASQTTNDNQGAAMMSQPMHSDVSTKEGATLTFHTRFGDIELREDRLLEFPQGLFGFRECTQFGLAKLPSVDNSPLMLLQCVNQPSIAFLVADPAQLGVELGSSDVSEALSETKMPQADTQFLTILTLYDQGESYYLTANVKAPVLINSANRTGTQFIFTNKSYSTQHKL</sequence>
<dbReference type="EMBL" id="VAFM01000001">
    <property type="protein sequence ID" value="TKW61914.1"/>
    <property type="molecule type" value="Genomic_DNA"/>
</dbReference>
<dbReference type="GO" id="GO:0006417">
    <property type="term" value="P:regulation of translation"/>
    <property type="evidence" value="ECO:0007669"/>
    <property type="project" value="UniProtKB-KW"/>
</dbReference>
<dbReference type="PANTHER" id="PTHR39190:SF1">
    <property type="entry name" value="FLAGELLAR ASSEMBLY FACTOR FLIW"/>
    <property type="match status" value="1"/>
</dbReference>
<gene>
    <name evidence="5" type="ORF">DI628_04645</name>
</gene>